<evidence type="ECO:0000313" key="2">
    <source>
        <dbReference type="EMBL" id="QFQ13085.1"/>
    </source>
</evidence>
<evidence type="ECO:0000256" key="1">
    <source>
        <dbReference type="SAM" id="Phobius"/>
    </source>
</evidence>
<dbReference type="Proteomes" id="UP000249375">
    <property type="component" value="Chromosome"/>
</dbReference>
<keyword evidence="1" id="KW-0812">Transmembrane</keyword>
<keyword evidence="3" id="KW-1185">Reference proteome</keyword>
<feature type="transmembrane region" description="Helical" evidence="1">
    <location>
        <begin position="20"/>
        <end position="48"/>
    </location>
</feature>
<dbReference type="RefSeq" id="WP_111899434.1">
    <property type="nucleotide sequence ID" value="NZ_CP033459.1"/>
</dbReference>
<evidence type="ECO:0000313" key="3">
    <source>
        <dbReference type="Proteomes" id="UP000249375"/>
    </source>
</evidence>
<keyword evidence="1" id="KW-1133">Transmembrane helix</keyword>
<gene>
    <name evidence="2" type="ORF">C7Y71_008680</name>
</gene>
<organism evidence="2 3">
    <name type="scientific">Pseudoprevotella muciniphila</name>
    <dbReference type="NCBI Taxonomy" id="2133944"/>
    <lineage>
        <taxon>Bacteria</taxon>
        <taxon>Pseudomonadati</taxon>
        <taxon>Bacteroidota</taxon>
        <taxon>Bacteroidia</taxon>
        <taxon>Bacteroidales</taxon>
        <taxon>Prevotellaceae</taxon>
        <taxon>Pseudoprevotella</taxon>
    </lineage>
</organism>
<dbReference type="AlphaFoldDB" id="A0A5P8E7T6"/>
<sequence>MKTNIKKVQLLAPRWWNPLFWLFVVLAPVLGIIAGSVFGGLMGLLIGYESGLEASFEKMRQINAKLP</sequence>
<proteinExistence type="predicted"/>
<name>A0A5P8E7T6_9BACT</name>
<protein>
    <submittedName>
        <fullName evidence="2">Uncharacterized protein</fullName>
    </submittedName>
</protein>
<keyword evidence="1" id="KW-0472">Membrane</keyword>
<accession>A0A5P8E7T6</accession>
<dbReference type="KEGG" id="alq:C7Y71_008680"/>
<dbReference type="EMBL" id="CP033459">
    <property type="protein sequence ID" value="QFQ13085.1"/>
    <property type="molecule type" value="Genomic_DNA"/>
</dbReference>
<dbReference type="OrthoDB" id="1086609at2"/>
<reference evidence="2 3" key="1">
    <citation type="submission" date="2018-11" db="EMBL/GenBank/DDBJ databases">
        <authorList>
            <person name="Na S.W."/>
            <person name="Baik M."/>
        </authorList>
    </citation>
    <scope>NUCLEOTIDE SEQUENCE [LARGE SCALE GENOMIC DNA]</scope>
    <source>
        <strain evidence="2 3">E39</strain>
    </source>
</reference>